<evidence type="ECO:0000256" key="19">
    <source>
        <dbReference type="SAM" id="Phobius"/>
    </source>
</evidence>
<evidence type="ECO:0000256" key="13">
    <source>
        <dbReference type="ARBA" id="ARBA00023319"/>
    </source>
</evidence>
<evidence type="ECO:0000256" key="12">
    <source>
        <dbReference type="ARBA" id="ARBA00023180"/>
    </source>
</evidence>
<proteinExistence type="inferred from homology"/>
<feature type="chain" id="PRO_5040226672" description="Interference hedgehog" evidence="20">
    <location>
        <begin position="25"/>
        <end position="841"/>
    </location>
</feature>
<dbReference type="GO" id="GO:0007411">
    <property type="term" value="P:axon guidance"/>
    <property type="evidence" value="ECO:0007669"/>
    <property type="project" value="TreeGrafter"/>
</dbReference>
<feature type="domain" description="Ig-like" evidence="21">
    <location>
        <begin position="134"/>
        <end position="228"/>
    </location>
</feature>
<dbReference type="Pfam" id="PF07679">
    <property type="entry name" value="I-set"/>
    <property type="match status" value="1"/>
</dbReference>
<dbReference type="InterPro" id="IPR003599">
    <property type="entry name" value="Ig_sub"/>
</dbReference>
<evidence type="ECO:0000256" key="6">
    <source>
        <dbReference type="ARBA" id="ARBA00022729"/>
    </source>
</evidence>
<comment type="function">
    <text evidence="14">Mediates response to the active Hedgehog (Hh) protein signal in embryos, functioning upstream or at the level of patched (ptc).</text>
</comment>
<keyword evidence="9 19" id="KW-1133">Transmembrane helix</keyword>
<protein>
    <recommendedName>
        <fullName evidence="17">Interference hedgehog</fullName>
    </recommendedName>
</protein>
<dbReference type="Gene3D" id="2.60.40.10">
    <property type="entry name" value="Immunoglobulins"/>
    <property type="match status" value="5"/>
</dbReference>
<evidence type="ECO:0000259" key="21">
    <source>
        <dbReference type="PROSITE" id="PS50835"/>
    </source>
</evidence>
<feature type="transmembrane region" description="Helical" evidence="19">
    <location>
        <begin position="691"/>
        <end position="715"/>
    </location>
</feature>
<evidence type="ECO:0000256" key="7">
    <source>
        <dbReference type="ARBA" id="ARBA00022737"/>
    </source>
</evidence>
<dbReference type="Proteomes" id="UP001154078">
    <property type="component" value="Chromosome 7"/>
</dbReference>
<evidence type="ECO:0000256" key="8">
    <source>
        <dbReference type="ARBA" id="ARBA00022974"/>
    </source>
</evidence>
<dbReference type="GO" id="GO:0098609">
    <property type="term" value="P:cell-cell adhesion"/>
    <property type="evidence" value="ECO:0007669"/>
    <property type="project" value="TreeGrafter"/>
</dbReference>
<feature type="domain" description="Ig-like" evidence="21">
    <location>
        <begin position="329"/>
        <end position="411"/>
    </location>
</feature>
<keyword evidence="11" id="KW-1015">Disulfide bond</keyword>
<feature type="compositionally biased region" description="Basic and acidic residues" evidence="18">
    <location>
        <begin position="830"/>
        <end position="841"/>
    </location>
</feature>
<evidence type="ECO:0000259" key="22">
    <source>
        <dbReference type="PROSITE" id="PS50853"/>
    </source>
</evidence>
<evidence type="ECO:0000256" key="3">
    <source>
        <dbReference type="ARBA" id="ARBA00022475"/>
    </source>
</evidence>
<dbReference type="SMART" id="SM00408">
    <property type="entry name" value="IGc2"/>
    <property type="match status" value="3"/>
</dbReference>
<evidence type="ECO:0000256" key="4">
    <source>
        <dbReference type="ARBA" id="ARBA00022674"/>
    </source>
</evidence>
<dbReference type="PANTHER" id="PTHR44170:SF33">
    <property type="entry name" value="BROTHER OF IHOG, ISOFORM G-RELATED"/>
    <property type="match status" value="1"/>
</dbReference>
<dbReference type="InterPro" id="IPR003598">
    <property type="entry name" value="Ig_sub2"/>
</dbReference>
<keyword evidence="7" id="KW-0677">Repeat</keyword>
<evidence type="ECO:0000256" key="11">
    <source>
        <dbReference type="ARBA" id="ARBA00023157"/>
    </source>
</evidence>
<dbReference type="SMART" id="SM00060">
    <property type="entry name" value="FN3"/>
    <property type="match status" value="2"/>
</dbReference>
<comment type="subcellular location">
    <subcellularLocation>
        <location evidence="1">Cell membrane</location>
    </subcellularLocation>
    <subcellularLocation>
        <location evidence="2">Membrane</location>
        <topology evidence="2">Single-pass type I membrane protein</topology>
    </subcellularLocation>
</comment>
<evidence type="ECO:0000256" key="1">
    <source>
        <dbReference type="ARBA" id="ARBA00004236"/>
    </source>
</evidence>
<feature type="compositionally biased region" description="Polar residues" evidence="18">
    <location>
        <begin position="793"/>
        <end position="804"/>
    </location>
</feature>
<keyword evidence="24" id="KW-1185">Reference proteome</keyword>
<dbReference type="AlphaFoldDB" id="A0A9P0BC98"/>
<feature type="signal peptide" evidence="20">
    <location>
        <begin position="1"/>
        <end position="24"/>
    </location>
</feature>
<keyword evidence="3" id="KW-1003">Cell membrane</keyword>
<evidence type="ECO:0000256" key="9">
    <source>
        <dbReference type="ARBA" id="ARBA00022989"/>
    </source>
</evidence>
<keyword evidence="13" id="KW-0393">Immunoglobulin domain</keyword>
<dbReference type="InterPro" id="IPR036179">
    <property type="entry name" value="Ig-like_dom_sf"/>
</dbReference>
<dbReference type="OrthoDB" id="9998697at2759"/>
<dbReference type="InterPro" id="IPR013783">
    <property type="entry name" value="Ig-like_fold"/>
</dbReference>
<dbReference type="GO" id="GO:0030424">
    <property type="term" value="C:axon"/>
    <property type="evidence" value="ECO:0007669"/>
    <property type="project" value="TreeGrafter"/>
</dbReference>
<dbReference type="EMBL" id="OV121138">
    <property type="protein sequence ID" value="CAH0560049.1"/>
    <property type="molecule type" value="Genomic_DNA"/>
</dbReference>
<evidence type="ECO:0000256" key="10">
    <source>
        <dbReference type="ARBA" id="ARBA00023136"/>
    </source>
</evidence>
<dbReference type="FunFam" id="2.60.40.10:FF:000005">
    <property type="entry name" value="Neuronal cell adhesion molecule"/>
    <property type="match status" value="1"/>
</dbReference>
<evidence type="ECO:0000256" key="18">
    <source>
        <dbReference type="SAM" id="MobiDB-lite"/>
    </source>
</evidence>
<keyword evidence="4" id="KW-0358">Heparin-binding</keyword>
<keyword evidence="12" id="KW-0325">Glycoprotein</keyword>
<dbReference type="InterPro" id="IPR007110">
    <property type="entry name" value="Ig-like_dom"/>
</dbReference>
<dbReference type="SUPFAM" id="SSF48726">
    <property type="entry name" value="Immunoglobulin"/>
    <property type="match status" value="3"/>
</dbReference>
<organism evidence="23 24">
    <name type="scientific">Brassicogethes aeneus</name>
    <name type="common">Rape pollen beetle</name>
    <name type="synonym">Meligethes aeneus</name>
    <dbReference type="NCBI Taxonomy" id="1431903"/>
    <lineage>
        <taxon>Eukaryota</taxon>
        <taxon>Metazoa</taxon>
        <taxon>Ecdysozoa</taxon>
        <taxon>Arthropoda</taxon>
        <taxon>Hexapoda</taxon>
        <taxon>Insecta</taxon>
        <taxon>Pterygota</taxon>
        <taxon>Neoptera</taxon>
        <taxon>Endopterygota</taxon>
        <taxon>Coleoptera</taxon>
        <taxon>Polyphaga</taxon>
        <taxon>Cucujiformia</taxon>
        <taxon>Nitidulidae</taxon>
        <taxon>Meligethinae</taxon>
        <taxon>Brassicogethes</taxon>
    </lineage>
</organism>
<feature type="domain" description="Ig-like" evidence="21">
    <location>
        <begin position="240"/>
        <end position="324"/>
    </location>
</feature>
<dbReference type="SUPFAM" id="SSF49265">
    <property type="entry name" value="Fibronectin type III"/>
    <property type="match status" value="1"/>
</dbReference>
<keyword evidence="8" id="KW-0654">Proteoglycan</keyword>
<keyword evidence="6 20" id="KW-0732">Signal</keyword>
<feature type="region of interest" description="Disordered" evidence="18">
    <location>
        <begin position="793"/>
        <end position="841"/>
    </location>
</feature>
<evidence type="ECO:0000256" key="14">
    <source>
        <dbReference type="ARBA" id="ARBA00037573"/>
    </source>
</evidence>
<evidence type="ECO:0000313" key="24">
    <source>
        <dbReference type="Proteomes" id="UP001154078"/>
    </source>
</evidence>
<dbReference type="GO" id="GO:0008201">
    <property type="term" value="F:heparin binding"/>
    <property type="evidence" value="ECO:0007669"/>
    <property type="project" value="UniProtKB-KW"/>
</dbReference>
<gene>
    <name evidence="23" type="ORF">MELIAE_LOCUS9882</name>
</gene>
<dbReference type="InterPro" id="IPR036116">
    <property type="entry name" value="FN3_sf"/>
</dbReference>
<feature type="region of interest" description="Disordered" evidence="18">
    <location>
        <begin position="421"/>
        <end position="460"/>
    </location>
</feature>
<name>A0A9P0BC98_BRAAE</name>
<evidence type="ECO:0000256" key="16">
    <source>
        <dbReference type="ARBA" id="ARBA00038530"/>
    </source>
</evidence>
<accession>A0A9P0BC98</accession>
<dbReference type="GO" id="GO:0005886">
    <property type="term" value="C:plasma membrane"/>
    <property type="evidence" value="ECO:0007669"/>
    <property type="project" value="UniProtKB-SubCell"/>
</dbReference>
<dbReference type="Pfam" id="PF13895">
    <property type="entry name" value="Ig_2"/>
    <property type="match status" value="1"/>
</dbReference>
<evidence type="ECO:0000256" key="15">
    <source>
        <dbReference type="ARBA" id="ARBA00038144"/>
    </source>
</evidence>
<keyword evidence="10 19" id="KW-0472">Membrane</keyword>
<dbReference type="CDD" id="cd00063">
    <property type="entry name" value="FN3"/>
    <property type="match status" value="2"/>
</dbReference>
<comment type="subunit">
    <text evidence="16">Homodimer. Heterotetramer; 2 iHog chains bind 2 hh chains when facilitated by heparin, heparin is required to promote high-affinity interactions between hh and iHog.</text>
</comment>
<feature type="compositionally biased region" description="Basic residues" evidence="18">
    <location>
        <begin position="428"/>
        <end position="449"/>
    </location>
</feature>
<dbReference type="Pfam" id="PF00041">
    <property type="entry name" value="fn3"/>
    <property type="match status" value="2"/>
</dbReference>
<evidence type="ECO:0000256" key="17">
    <source>
        <dbReference type="ARBA" id="ARBA00041099"/>
    </source>
</evidence>
<dbReference type="Pfam" id="PF13927">
    <property type="entry name" value="Ig_3"/>
    <property type="match status" value="1"/>
</dbReference>
<evidence type="ECO:0000256" key="20">
    <source>
        <dbReference type="SAM" id="SignalP"/>
    </source>
</evidence>
<sequence length="841" mass="94607">MYAVQNFYATILICCLVILDLILADNEYMVSKAETISLEPQYETKLTCEMNIEPDKFQWKFYPTSDYYNPKTEIDLSTSNYRLKPDKFEQNLRNDKHARQRKKSSLPVVADSELVAGDYQCLAYYGASVIASVPWRITMAKLNKFAYQPSVDIQVVEGNTVSWRCQPPESNPEAYIDYYRGDQRIDPPFLKPRIKTMLLQNVSVTDSGRYKCTATLNIKKYTSDTTLSLKVVRYMEHMEPTFIIKPKTLYTVVKGGTVFLDCSAVGNPIPKVVWYKKTGQLPTDRTEFVSGGLKIKNVTLSDTGVYECNHTNDRGTISHQITLMYNEEPTVKCQMNLTDVKQGEALDFDCAVTGIPEPSVTWLLNGFSVKNDSGIEAIGNKIYFKAVEKRHAGNLQIFARNSVKTVYSSISIRVVPLSTSETQVTPSRHNHRHTNKMKSRKMNGKHGKNKPPQMVPPTKPVITRVNDETVMVRWSVPINDGLPIQFFKVQYKEFGPFNSTEIHRGKGWKTMNADIPPTIKNHEVPNLKPDYIYRFRISAVFSNNDNKQSNISDKFHLRKLDFDDRNPLPVPILTETETVNSTSIRLNWKMPPTQSTNVTIEGFYISYLSSSQAGDYMTATVDGKNTKSYVISHLQPDMSYDIKLQSFNFRTASEFSSILKGKTAAIPVPVTVTQVNTAPASNSYKTDSSQLYIFVAVGVVLAALLIIAIFGLVVCRKWKQKKNLNKNDKPAVEEHHIQADCNDYVVGTKSLPRTNGCALPGNRITITSNPLADTDNKNQNNMIEMSCMASQNNNFTGQQPSSAASGEDAATALQPATSNKIKNREKSKRKSVEKASGENYV</sequence>
<dbReference type="PROSITE" id="PS50853">
    <property type="entry name" value="FN3"/>
    <property type="match status" value="2"/>
</dbReference>
<feature type="domain" description="Fibronectin type-III" evidence="22">
    <location>
        <begin position="569"/>
        <end position="666"/>
    </location>
</feature>
<keyword evidence="5 19" id="KW-0812">Transmembrane</keyword>
<dbReference type="PANTHER" id="PTHR44170">
    <property type="entry name" value="PROTEIN SIDEKICK"/>
    <property type="match status" value="1"/>
</dbReference>
<dbReference type="PROSITE" id="PS50835">
    <property type="entry name" value="IG_LIKE"/>
    <property type="match status" value="3"/>
</dbReference>
<dbReference type="SMART" id="SM00409">
    <property type="entry name" value="IG"/>
    <property type="match status" value="3"/>
</dbReference>
<dbReference type="InterPro" id="IPR003961">
    <property type="entry name" value="FN3_dom"/>
</dbReference>
<feature type="domain" description="Fibronectin type-III" evidence="22">
    <location>
        <begin position="456"/>
        <end position="560"/>
    </location>
</feature>
<evidence type="ECO:0000256" key="5">
    <source>
        <dbReference type="ARBA" id="ARBA00022692"/>
    </source>
</evidence>
<comment type="similarity">
    <text evidence="15">Belongs to the immunoglobulin superfamily. IHOG family.</text>
</comment>
<dbReference type="InterPro" id="IPR013098">
    <property type="entry name" value="Ig_I-set"/>
</dbReference>
<evidence type="ECO:0000256" key="2">
    <source>
        <dbReference type="ARBA" id="ARBA00004479"/>
    </source>
</evidence>
<evidence type="ECO:0000313" key="23">
    <source>
        <dbReference type="EMBL" id="CAH0560049.1"/>
    </source>
</evidence>
<reference evidence="23" key="1">
    <citation type="submission" date="2021-12" db="EMBL/GenBank/DDBJ databases">
        <authorList>
            <person name="King R."/>
        </authorList>
    </citation>
    <scope>NUCLEOTIDE SEQUENCE</scope>
</reference>